<dbReference type="PANTHER" id="PTHR43685:SF3">
    <property type="entry name" value="SLR2126 PROTEIN"/>
    <property type="match status" value="1"/>
</dbReference>
<feature type="transmembrane region" description="Helical" evidence="1">
    <location>
        <begin position="650"/>
        <end position="681"/>
    </location>
</feature>
<proteinExistence type="predicted"/>
<evidence type="ECO:0000313" key="2">
    <source>
        <dbReference type="EMBL" id="MFC7405070.1"/>
    </source>
</evidence>
<feature type="transmembrane region" description="Helical" evidence="1">
    <location>
        <begin position="861"/>
        <end position="889"/>
    </location>
</feature>
<dbReference type="SUPFAM" id="SSF53448">
    <property type="entry name" value="Nucleotide-diphospho-sugar transferases"/>
    <property type="match status" value="1"/>
</dbReference>
<accession>A0ABW2Q6L8</accession>
<feature type="transmembrane region" description="Helical" evidence="1">
    <location>
        <begin position="579"/>
        <end position="598"/>
    </location>
</feature>
<feature type="transmembrane region" description="Helical" evidence="1">
    <location>
        <begin position="789"/>
        <end position="809"/>
    </location>
</feature>
<dbReference type="InterPro" id="IPR029044">
    <property type="entry name" value="Nucleotide-diphossugar_trans"/>
</dbReference>
<feature type="transmembrane region" description="Helical" evidence="1">
    <location>
        <begin position="556"/>
        <end position="573"/>
    </location>
</feature>
<keyword evidence="2" id="KW-0808">Transferase</keyword>
<dbReference type="EC" id="2.4.-.-" evidence="2"/>
<gene>
    <name evidence="2" type="ORF">ACFQQL_08100</name>
</gene>
<keyword evidence="1" id="KW-0472">Membrane</keyword>
<keyword evidence="1" id="KW-1133">Transmembrane helix</keyword>
<reference evidence="3" key="1">
    <citation type="journal article" date="2019" name="Int. J. Syst. Evol. Microbiol.">
        <title>The Global Catalogue of Microorganisms (GCM) 10K type strain sequencing project: providing services to taxonomists for standard genome sequencing and annotation.</title>
        <authorList>
            <consortium name="The Broad Institute Genomics Platform"/>
            <consortium name="The Broad Institute Genome Sequencing Center for Infectious Disease"/>
            <person name="Wu L."/>
            <person name="Ma J."/>
        </authorList>
    </citation>
    <scope>NUCLEOTIDE SEQUENCE [LARGE SCALE GENOMIC DNA]</scope>
    <source>
        <strain evidence="3">JCM 1490</strain>
    </source>
</reference>
<keyword evidence="2" id="KW-0328">Glycosyltransferase</keyword>
<evidence type="ECO:0000313" key="3">
    <source>
        <dbReference type="Proteomes" id="UP001596455"/>
    </source>
</evidence>
<protein>
    <submittedName>
        <fullName evidence="2">Glycosyltransferase</fullName>
        <ecNumber evidence="2">2.4.-.-</ecNumber>
    </submittedName>
</protein>
<feature type="transmembrane region" description="Helical" evidence="1">
    <location>
        <begin position="761"/>
        <end position="782"/>
    </location>
</feature>
<sequence>MAASSTVPSRPTTLAVVVSAGVSTYLPRTLRALTAQTHHPDVVLVVDVGAAGREVGTGVPVHEAVTEAGLEDVTRVRVVHAPEATTFGEAVRLGLEGYHALVERAARRARKREATGGWSGVTGELNPVTTGEMRAVGVGGAVPEAGPEWLWLLHDDSAPAPEALDRLLHVAESGRSVAIAGAKQRDWHHPDRLLEVGTRVTRTARRVPDIEPGEIDQGQHDHREDVLAVGIAGALVRHSVWDELEGTDPALGPFGDGLELSRRARLAGHRVVVVPTAVVFHARASYLGLRGGGPLVSHGPDDVPDPRRSYLQRRRAQIHNALLAAGAPAVPFLAVWFLLLGALRSLWRVTTKELGLAGAELGAPLAVLAQPGEIWRARRRVARTRRIPARALTSLHARAAEIRNAKRDVRRSQIAARKAASAPSELEIAERAALARRRRITGSAVLVLLVAVGILAYADLVVAGPLTGGALRPLDVGAGELWSLARSDWVVHADGRPGPVDPLLQVLAVAMLPLAPFGASAHVLLTTLVVLSVPLAGLGAWFAAGAASRSVGLRSLATVAWAFSPVLLLAGGQGRVGPLLAHALLPLVALGVARAVAVDRRDEILSGMVGAQRTERARAVEAARRAGTAPPPEPGTELSRRTRAGSIASGAGAALALAAAAAAAPVILPAAVVVVVLMALVVPRRRLVLLAVPIPAVVLLGPLLVAASRDVEGGTWRLLLGGGVPYAAGAPGDSWLPLLGWPSRPVPFPVPDGGTGAVALLAQYGMLAGGATLLLGACLALLRGTRRALAVRGGWLVALVGLVLALVAVRTDVGVGTGLDGMTQLVRAWPGPAVSLVVLGLLTAVVAAGDGLRHALATRSFGWLQVGTSVLAAVVAAGPVLTAVGWVVALRTAEEGRPSELLAVHGRGAPPVPAVAAEMQGSPDRSRVLALVPSGTGVRAEIWRDAGPQLSEPSATGSLADLAARAGGAADPAEREIAELVAATAVGAGEGVGQVLGDHAIGVVLVPHEATFVPAGTEPTTAERSALVERLDNTAGLERVTENESGAVWRVARSGADSADSVARARVVDADGAWLHDVAADVVGTRTDVSEGPEGRRLVLAERADPGWRAWYDGEALRATTAGWRQAFELPPENGTLTVSYTSPSSTLWAWAQAVVIGLTVLLALPVRRRRTEVDT</sequence>
<organism evidence="2 3">
    <name type="scientific">Georgenia alba</name>
    <dbReference type="NCBI Taxonomy" id="2233858"/>
    <lineage>
        <taxon>Bacteria</taxon>
        <taxon>Bacillati</taxon>
        <taxon>Actinomycetota</taxon>
        <taxon>Actinomycetes</taxon>
        <taxon>Micrococcales</taxon>
        <taxon>Bogoriellaceae</taxon>
        <taxon>Georgenia</taxon>
    </lineage>
</organism>
<dbReference type="EMBL" id="JBHTCQ010000001">
    <property type="protein sequence ID" value="MFC7405070.1"/>
    <property type="molecule type" value="Genomic_DNA"/>
</dbReference>
<dbReference type="PANTHER" id="PTHR43685">
    <property type="entry name" value="GLYCOSYLTRANSFERASE"/>
    <property type="match status" value="1"/>
</dbReference>
<feature type="transmembrane region" description="Helical" evidence="1">
    <location>
        <begin position="687"/>
        <end position="706"/>
    </location>
</feature>
<name>A0ABW2Q6L8_9MICO</name>
<dbReference type="InterPro" id="IPR050834">
    <property type="entry name" value="Glycosyltransf_2"/>
</dbReference>
<comment type="caution">
    <text evidence="2">The sequence shown here is derived from an EMBL/GenBank/DDBJ whole genome shotgun (WGS) entry which is preliminary data.</text>
</comment>
<feature type="transmembrane region" description="Helical" evidence="1">
    <location>
        <begin position="440"/>
        <end position="458"/>
    </location>
</feature>
<feature type="transmembrane region" description="Helical" evidence="1">
    <location>
        <begin position="521"/>
        <end position="544"/>
    </location>
</feature>
<feature type="transmembrane region" description="Helical" evidence="1">
    <location>
        <begin position="321"/>
        <end position="343"/>
    </location>
</feature>
<feature type="transmembrane region" description="Helical" evidence="1">
    <location>
        <begin position="718"/>
        <end position="741"/>
    </location>
</feature>
<dbReference type="GO" id="GO:0016757">
    <property type="term" value="F:glycosyltransferase activity"/>
    <property type="evidence" value="ECO:0007669"/>
    <property type="project" value="UniProtKB-KW"/>
</dbReference>
<dbReference type="Gene3D" id="3.90.550.10">
    <property type="entry name" value="Spore Coat Polysaccharide Biosynthesis Protein SpsA, Chain A"/>
    <property type="match status" value="1"/>
</dbReference>
<evidence type="ECO:0000256" key="1">
    <source>
        <dbReference type="SAM" id="Phobius"/>
    </source>
</evidence>
<feature type="transmembrane region" description="Helical" evidence="1">
    <location>
        <begin position="1148"/>
        <end position="1167"/>
    </location>
</feature>
<keyword evidence="3" id="KW-1185">Reference proteome</keyword>
<dbReference type="Proteomes" id="UP001596455">
    <property type="component" value="Unassembled WGS sequence"/>
</dbReference>
<keyword evidence="1" id="KW-0812">Transmembrane</keyword>
<feature type="transmembrane region" description="Helical" evidence="1">
    <location>
        <begin position="829"/>
        <end position="849"/>
    </location>
</feature>
<dbReference type="Pfam" id="PF13641">
    <property type="entry name" value="Glyco_tranf_2_3"/>
    <property type="match status" value="1"/>
</dbReference>
<dbReference type="RefSeq" id="WP_382393065.1">
    <property type="nucleotide sequence ID" value="NZ_JBHTCQ010000001.1"/>
</dbReference>